<dbReference type="InterPro" id="IPR058599">
    <property type="entry name" value="PHAT_Smg/ZCCHC2-like"/>
</dbReference>
<dbReference type="CDD" id="cd09557">
    <property type="entry name" value="SAM_Smaug"/>
    <property type="match status" value="1"/>
</dbReference>
<evidence type="ECO:0000256" key="2">
    <source>
        <dbReference type="ARBA" id="ARBA00022490"/>
    </source>
</evidence>
<evidence type="ECO:0000256" key="3">
    <source>
        <dbReference type="ARBA" id="ARBA00022884"/>
    </source>
</evidence>
<comment type="subcellular location">
    <subcellularLocation>
        <location evidence="1">Cytoplasm</location>
    </subcellularLocation>
</comment>
<feature type="compositionally biased region" description="Gly residues" evidence="4">
    <location>
        <begin position="218"/>
        <end position="230"/>
    </location>
</feature>
<feature type="non-terminal residue" evidence="6">
    <location>
        <position position="336"/>
    </location>
</feature>
<dbReference type="InterPro" id="IPR037634">
    <property type="entry name" value="Smaug_SAM"/>
</dbReference>
<dbReference type="PANTHER" id="PTHR12515">
    <property type="entry name" value="STERILE ALPHA MOTIF DOMAIN CONTAINING PROTEIN 4-RELATED"/>
    <property type="match status" value="1"/>
</dbReference>
<evidence type="ECO:0000313" key="6">
    <source>
        <dbReference type="EMBL" id="CAL4058781.1"/>
    </source>
</evidence>
<sequence>MGCGVGSAAFRDQVVGLGYLWDTWTQAEQVVAIYSLVRRLGPVPSKFLLNVLSHTTQPDQQELIPIEQQANDPAFVSQIPEGKDGGASELLHHLPLLRPTNTEAKLQYLSIIPKVLAHAVTSGVGQPAALENARQLLSYSLIHPAISAEERRALTHWLRALEDRLADLRRPPAHLQHTQGYGNNISRSCSLGPGGAKSRWNDTSHLPPPDTGQDDSGWCGGSSSSGGGGPSMEPPQSPNNSATSSRSSGCDTDDVPPHHHLGMRDVGAWLKSLRLHKYSPLLSNLSYQELLALDEVTLESQGVTKGARHKIVLSIEKLKDRYRSLMQIEKVFYKLV</sequence>
<dbReference type="PANTHER" id="PTHR12515:SF5">
    <property type="entry name" value="PROTEIN SMAUG"/>
    <property type="match status" value="1"/>
</dbReference>
<dbReference type="InterPro" id="IPR001660">
    <property type="entry name" value="SAM"/>
</dbReference>
<dbReference type="AlphaFoldDB" id="A0AAV2PKR0"/>
<evidence type="ECO:0000313" key="7">
    <source>
        <dbReference type="Proteomes" id="UP001497623"/>
    </source>
</evidence>
<keyword evidence="3" id="KW-0694">RNA-binding</keyword>
<name>A0AAV2PKR0_MEGNR</name>
<dbReference type="GO" id="GO:0003729">
    <property type="term" value="F:mRNA binding"/>
    <property type="evidence" value="ECO:0007669"/>
    <property type="project" value="TreeGrafter"/>
</dbReference>
<dbReference type="GO" id="GO:0000289">
    <property type="term" value="P:nuclear-transcribed mRNA poly(A) tail shortening"/>
    <property type="evidence" value="ECO:0007669"/>
    <property type="project" value="TreeGrafter"/>
</dbReference>
<dbReference type="GO" id="GO:0000932">
    <property type="term" value="C:P-body"/>
    <property type="evidence" value="ECO:0007669"/>
    <property type="project" value="TreeGrafter"/>
</dbReference>
<evidence type="ECO:0000256" key="1">
    <source>
        <dbReference type="ARBA" id="ARBA00004496"/>
    </source>
</evidence>
<keyword evidence="7" id="KW-1185">Reference proteome</keyword>
<dbReference type="Gene3D" id="1.10.150.50">
    <property type="entry name" value="Transcription Factor, Ets-1"/>
    <property type="match status" value="1"/>
</dbReference>
<dbReference type="EMBL" id="CAXKWB010000042">
    <property type="protein sequence ID" value="CAL4058781.1"/>
    <property type="molecule type" value="Genomic_DNA"/>
</dbReference>
<feature type="domain" description="SAM" evidence="5">
    <location>
        <begin position="258"/>
        <end position="321"/>
    </location>
</feature>
<comment type="caution">
    <text evidence="6">The sequence shown here is derived from an EMBL/GenBank/DDBJ whole genome shotgun (WGS) entry which is preliminary data.</text>
</comment>
<protein>
    <recommendedName>
        <fullName evidence="5">SAM domain-containing protein</fullName>
    </recommendedName>
</protein>
<accession>A0AAV2PKR0</accession>
<feature type="compositionally biased region" description="Low complexity" evidence="4">
    <location>
        <begin position="238"/>
        <end position="248"/>
    </location>
</feature>
<dbReference type="Pfam" id="PF26034">
    <property type="entry name" value="PHAT_SMAUG"/>
    <property type="match status" value="1"/>
</dbReference>
<proteinExistence type="predicted"/>
<evidence type="ECO:0000259" key="5">
    <source>
        <dbReference type="SMART" id="SM00454"/>
    </source>
</evidence>
<dbReference type="SUPFAM" id="SSF47769">
    <property type="entry name" value="SAM/Pointed domain"/>
    <property type="match status" value="1"/>
</dbReference>
<dbReference type="InterPro" id="IPR050897">
    <property type="entry name" value="SMAUG/VTS1_RNA-bind"/>
</dbReference>
<gene>
    <name evidence="6" type="ORF">MNOR_LOCUS225</name>
</gene>
<reference evidence="6 7" key="1">
    <citation type="submission" date="2024-05" db="EMBL/GenBank/DDBJ databases">
        <authorList>
            <person name="Wallberg A."/>
        </authorList>
    </citation>
    <scope>NUCLEOTIDE SEQUENCE [LARGE SCALE GENOMIC DNA]</scope>
</reference>
<organism evidence="6 7">
    <name type="scientific">Meganyctiphanes norvegica</name>
    <name type="common">Northern krill</name>
    <name type="synonym">Thysanopoda norvegica</name>
    <dbReference type="NCBI Taxonomy" id="48144"/>
    <lineage>
        <taxon>Eukaryota</taxon>
        <taxon>Metazoa</taxon>
        <taxon>Ecdysozoa</taxon>
        <taxon>Arthropoda</taxon>
        <taxon>Crustacea</taxon>
        <taxon>Multicrustacea</taxon>
        <taxon>Malacostraca</taxon>
        <taxon>Eumalacostraca</taxon>
        <taxon>Eucarida</taxon>
        <taxon>Euphausiacea</taxon>
        <taxon>Euphausiidae</taxon>
        <taxon>Meganyctiphanes</taxon>
    </lineage>
</organism>
<dbReference type="Proteomes" id="UP001497623">
    <property type="component" value="Unassembled WGS sequence"/>
</dbReference>
<dbReference type="SMART" id="SM00454">
    <property type="entry name" value="SAM"/>
    <property type="match status" value="1"/>
</dbReference>
<dbReference type="GO" id="GO:0030371">
    <property type="term" value="F:translation repressor activity"/>
    <property type="evidence" value="ECO:0007669"/>
    <property type="project" value="InterPro"/>
</dbReference>
<keyword evidence="2" id="KW-0963">Cytoplasm</keyword>
<dbReference type="Pfam" id="PF00536">
    <property type="entry name" value="SAM_1"/>
    <property type="match status" value="1"/>
</dbReference>
<feature type="compositionally biased region" description="Polar residues" evidence="4">
    <location>
        <begin position="176"/>
        <end position="189"/>
    </location>
</feature>
<feature type="region of interest" description="Disordered" evidence="4">
    <location>
        <begin position="174"/>
        <end position="259"/>
    </location>
</feature>
<evidence type="ECO:0000256" key="4">
    <source>
        <dbReference type="SAM" id="MobiDB-lite"/>
    </source>
</evidence>
<dbReference type="InterPro" id="IPR013761">
    <property type="entry name" value="SAM/pointed_sf"/>
</dbReference>